<gene>
    <name evidence="2" type="ORF">GCM10009682_28070</name>
</gene>
<dbReference type="Proteomes" id="UP001500218">
    <property type="component" value="Unassembled WGS sequence"/>
</dbReference>
<comment type="caution">
    <text evidence="2">The sequence shown here is derived from an EMBL/GenBank/DDBJ whole genome shotgun (WGS) entry which is preliminary data.</text>
</comment>
<evidence type="ECO:0008006" key="4">
    <source>
        <dbReference type="Google" id="ProtNLM"/>
    </source>
</evidence>
<protein>
    <recommendedName>
        <fullName evidence="4">Secreted protein</fullName>
    </recommendedName>
</protein>
<dbReference type="EMBL" id="BAAALT010000076">
    <property type="protein sequence ID" value="GAA1804768.1"/>
    <property type="molecule type" value="Genomic_DNA"/>
</dbReference>
<evidence type="ECO:0000256" key="1">
    <source>
        <dbReference type="SAM" id="SignalP"/>
    </source>
</evidence>
<evidence type="ECO:0000313" key="2">
    <source>
        <dbReference type="EMBL" id="GAA1804768.1"/>
    </source>
</evidence>
<proteinExistence type="predicted"/>
<organism evidence="2 3">
    <name type="scientific">Luedemannella flava</name>
    <dbReference type="NCBI Taxonomy" id="349316"/>
    <lineage>
        <taxon>Bacteria</taxon>
        <taxon>Bacillati</taxon>
        <taxon>Actinomycetota</taxon>
        <taxon>Actinomycetes</taxon>
        <taxon>Micromonosporales</taxon>
        <taxon>Micromonosporaceae</taxon>
        <taxon>Luedemannella</taxon>
    </lineage>
</organism>
<feature type="chain" id="PRO_5045625973" description="Secreted protein" evidence="1">
    <location>
        <begin position="26"/>
        <end position="299"/>
    </location>
</feature>
<evidence type="ECO:0000313" key="3">
    <source>
        <dbReference type="Proteomes" id="UP001500218"/>
    </source>
</evidence>
<reference evidence="2 3" key="1">
    <citation type="journal article" date="2019" name="Int. J. Syst. Evol. Microbiol.">
        <title>The Global Catalogue of Microorganisms (GCM) 10K type strain sequencing project: providing services to taxonomists for standard genome sequencing and annotation.</title>
        <authorList>
            <consortium name="The Broad Institute Genomics Platform"/>
            <consortium name="The Broad Institute Genome Sequencing Center for Infectious Disease"/>
            <person name="Wu L."/>
            <person name="Ma J."/>
        </authorList>
    </citation>
    <scope>NUCLEOTIDE SEQUENCE [LARGE SCALE GENOMIC DNA]</scope>
    <source>
        <strain evidence="2 3">JCM 13250</strain>
    </source>
</reference>
<feature type="signal peptide" evidence="1">
    <location>
        <begin position="1"/>
        <end position="25"/>
    </location>
</feature>
<dbReference type="RefSeq" id="WP_344130740.1">
    <property type="nucleotide sequence ID" value="NZ_BAAALT010000076.1"/>
</dbReference>
<sequence>MSKHITQTLRLPVAVATLLFVASYAANCGTPGHAPVSLTASADHDMLAVPTPTPGTEPATMPVSDGRSATAAGFTLRLAQRSTAPGTATSLRFQITDGYGTAVTRFAVDQTEMMHFYVVRSDLTGFQHLHPEMAPDGTWSVTLPPLEPGTWRAYTSFIADQGGEQTAVVLGDTITVPGEAVTHRLPAPARSTTVDGYTITVRGDLRARMSSELTATVTRGGIPVTDLEPYLQTYAHVTAFREGDLAFAHLHPHGDATGGHGGPHLNFDTMFPRSGNWRLYVQFQTHGTLHAAAITLRVG</sequence>
<keyword evidence="1" id="KW-0732">Signal</keyword>
<accession>A0ABN2LZS9</accession>
<name>A0ABN2LZS9_9ACTN</name>
<keyword evidence="3" id="KW-1185">Reference proteome</keyword>